<proteinExistence type="predicted"/>
<sequence length="64" mass="7019">MTELDRPTDSTGIEVDADASSPSDVDSIRSDLTSLSESIYSYVYENGRTYHAYGSGTYVCDLEL</sequence>
<organism evidence="2 3">
    <name type="scientific">Penicillium daleae</name>
    <dbReference type="NCBI Taxonomy" id="63821"/>
    <lineage>
        <taxon>Eukaryota</taxon>
        <taxon>Fungi</taxon>
        <taxon>Dikarya</taxon>
        <taxon>Ascomycota</taxon>
        <taxon>Pezizomycotina</taxon>
        <taxon>Eurotiomycetes</taxon>
        <taxon>Eurotiomycetidae</taxon>
        <taxon>Eurotiales</taxon>
        <taxon>Aspergillaceae</taxon>
        <taxon>Penicillium</taxon>
    </lineage>
</organism>
<comment type="caution">
    <text evidence="2">The sequence shown here is derived from an EMBL/GenBank/DDBJ whole genome shotgun (WGS) entry which is preliminary data.</text>
</comment>
<dbReference type="AlphaFoldDB" id="A0AAD6CHK7"/>
<keyword evidence="3" id="KW-1185">Reference proteome</keyword>
<gene>
    <name evidence="2" type="ORF">N7458_000062</name>
</gene>
<protein>
    <submittedName>
        <fullName evidence="2">Phosphoethanolamine N-methyltransferase</fullName>
    </submittedName>
</protein>
<dbReference type="Proteomes" id="UP001213681">
    <property type="component" value="Unassembled WGS sequence"/>
</dbReference>
<name>A0AAD6CHK7_9EURO</name>
<evidence type="ECO:0000313" key="3">
    <source>
        <dbReference type="Proteomes" id="UP001213681"/>
    </source>
</evidence>
<dbReference type="GeneID" id="81593699"/>
<evidence type="ECO:0000313" key="2">
    <source>
        <dbReference type="EMBL" id="KAJ5464376.1"/>
    </source>
</evidence>
<dbReference type="RefSeq" id="XP_056771223.1">
    <property type="nucleotide sequence ID" value="XM_056903456.1"/>
</dbReference>
<reference evidence="2" key="2">
    <citation type="journal article" date="2023" name="IMA Fungus">
        <title>Comparative genomic study of the Penicillium genus elucidates a diverse pangenome and 15 lateral gene transfer events.</title>
        <authorList>
            <person name="Petersen C."/>
            <person name="Sorensen T."/>
            <person name="Nielsen M.R."/>
            <person name="Sondergaard T.E."/>
            <person name="Sorensen J.L."/>
            <person name="Fitzpatrick D.A."/>
            <person name="Frisvad J.C."/>
            <person name="Nielsen K.L."/>
        </authorList>
    </citation>
    <scope>NUCLEOTIDE SEQUENCE</scope>
    <source>
        <strain evidence="2">IBT 16125</strain>
    </source>
</reference>
<reference evidence="2" key="1">
    <citation type="submission" date="2022-12" db="EMBL/GenBank/DDBJ databases">
        <authorList>
            <person name="Petersen C."/>
        </authorList>
    </citation>
    <scope>NUCLEOTIDE SEQUENCE</scope>
    <source>
        <strain evidence="2">IBT 16125</strain>
    </source>
</reference>
<accession>A0AAD6CHK7</accession>
<evidence type="ECO:0000256" key="1">
    <source>
        <dbReference type="SAM" id="MobiDB-lite"/>
    </source>
</evidence>
<feature type="region of interest" description="Disordered" evidence="1">
    <location>
        <begin position="1"/>
        <end position="28"/>
    </location>
</feature>
<dbReference type="EMBL" id="JAPVEA010000001">
    <property type="protein sequence ID" value="KAJ5464376.1"/>
    <property type="molecule type" value="Genomic_DNA"/>
</dbReference>